<sequence>MTSAPQTRPDAAPLHGPETTVTHVIFAVAFCHMLNDLMQSLIPAIYPLIKDSLALTYGQIGLITLAFQGTASILQPLVGLYTDKRPLPYALAAGMGSTLVGLILLAHAASFGMVLISVALIGLGSAIFHPESSRIARLAAGMRPGFAQSFFQVGGNIGTSLGPLAAAAIVVPRGQISVEWFAAVAMLGMLVLTYVGRWFVREGAHRALAGKSRPKLHDLAPGKVRLTLILLILLMFSKFVYSASFSSYYSFYLIEQFGLSVDQAQFCLFIYLAAVALGTFVGGPVGDRIGRKRVIWLSILGVFPFSILMPYVGLYPCIVLSALGGMIMASAFPAIIVYAQELLPQKVGMIAGLFFGLAFGMGALGAAIMGQVADARDVHFVFQISAWLPLIGLAAAFLPNLRAR</sequence>
<dbReference type="Pfam" id="PF07690">
    <property type="entry name" value="MFS_1"/>
    <property type="match status" value="1"/>
</dbReference>
<dbReference type="RefSeq" id="WP_189410753.1">
    <property type="nucleotide sequence ID" value="NZ_BMYJ01000003.1"/>
</dbReference>
<dbReference type="GO" id="GO:0022857">
    <property type="term" value="F:transmembrane transporter activity"/>
    <property type="evidence" value="ECO:0007669"/>
    <property type="project" value="InterPro"/>
</dbReference>
<feature type="transmembrane region" description="Helical" evidence="4">
    <location>
        <begin position="149"/>
        <end position="171"/>
    </location>
</feature>
<dbReference type="AlphaFoldDB" id="A0A918TK57"/>
<feature type="transmembrane region" description="Helical" evidence="4">
    <location>
        <begin position="350"/>
        <end position="372"/>
    </location>
</feature>
<evidence type="ECO:0000256" key="3">
    <source>
        <dbReference type="ARBA" id="ARBA00023136"/>
    </source>
</evidence>
<reference evidence="6" key="2">
    <citation type="submission" date="2020-09" db="EMBL/GenBank/DDBJ databases">
        <authorList>
            <person name="Sun Q."/>
            <person name="Kim S."/>
        </authorList>
    </citation>
    <scope>NUCLEOTIDE SEQUENCE</scope>
    <source>
        <strain evidence="6">KCTC 23310</strain>
    </source>
</reference>
<keyword evidence="3 4" id="KW-0472">Membrane</keyword>
<feature type="transmembrane region" description="Helical" evidence="4">
    <location>
        <begin position="294"/>
        <end position="312"/>
    </location>
</feature>
<dbReference type="GO" id="GO:0005886">
    <property type="term" value="C:plasma membrane"/>
    <property type="evidence" value="ECO:0007669"/>
    <property type="project" value="TreeGrafter"/>
</dbReference>
<dbReference type="PANTHER" id="PTHR43129:SF1">
    <property type="entry name" value="FOSMIDOMYCIN RESISTANCE PROTEIN"/>
    <property type="match status" value="1"/>
</dbReference>
<feature type="transmembrane region" description="Helical" evidence="4">
    <location>
        <begin position="102"/>
        <end position="128"/>
    </location>
</feature>
<keyword evidence="1 4" id="KW-0812">Transmembrane</keyword>
<name>A0A918TK57_9RHOB</name>
<evidence type="ECO:0000256" key="1">
    <source>
        <dbReference type="ARBA" id="ARBA00022692"/>
    </source>
</evidence>
<comment type="caution">
    <text evidence="6">The sequence shown here is derived from an EMBL/GenBank/DDBJ whole genome shotgun (WGS) entry which is preliminary data.</text>
</comment>
<evidence type="ECO:0000256" key="2">
    <source>
        <dbReference type="ARBA" id="ARBA00022989"/>
    </source>
</evidence>
<feature type="transmembrane region" description="Helical" evidence="4">
    <location>
        <begin position="263"/>
        <end position="282"/>
    </location>
</feature>
<keyword evidence="2 4" id="KW-1133">Transmembrane helix</keyword>
<gene>
    <name evidence="6" type="ORF">GCM10007315_12370</name>
</gene>
<accession>A0A918TK57</accession>
<evidence type="ECO:0000256" key="4">
    <source>
        <dbReference type="SAM" id="Phobius"/>
    </source>
</evidence>
<evidence type="ECO:0000313" key="7">
    <source>
        <dbReference type="Proteomes" id="UP000638981"/>
    </source>
</evidence>
<protein>
    <submittedName>
        <fullName evidence="6">MFS transporter</fullName>
    </submittedName>
</protein>
<feature type="transmembrane region" description="Helical" evidence="4">
    <location>
        <begin position="177"/>
        <end position="196"/>
    </location>
</feature>
<feature type="transmembrane region" description="Helical" evidence="4">
    <location>
        <begin position="24"/>
        <end position="48"/>
    </location>
</feature>
<evidence type="ECO:0000259" key="5">
    <source>
        <dbReference type="PROSITE" id="PS50850"/>
    </source>
</evidence>
<feature type="transmembrane region" description="Helical" evidence="4">
    <location>
        <begin position="318"/>
        <end position="338"/>
    </location>
</feature>
<feature type="transmembrane region" description="Helical" evidence="4">
    <location>
        <begin position="60"/>
        <end position="82"/>
    </location>
</feature>
<dbReference type="SUPFAM" id="SSF103473">
    <property type="entry name" value="MFS general substrate transporter"/>
    <property type="match status" value="1"/>
</dbReference>
<dbReference type="PANTHER" id="PTHR43129">
    <property type="entry name" value="FOSMIDOMYCIN RESISTANCE PROTEIN"/>
    <property type="match status" value="1"/>
</dbReference>
<dbReference type="EMBL" id="BMYJ01000003">
    <property type="protein sequence ID" value="GHC51495.1"/>
    <property type="molecule type" value="Genomic_DNA"/>
</dbReference>
<dbReference type="PROSITE" id="PS50850">
    <property type="entry name" value="MFS"/>
    <property type="match status" value="1"/>
</dbReference>
<dbReference type="Proteomes" id="UP000638981">
    <property type="component" value="Unassembled WGS sequence"/>
</dbReference>
<evidence type="ECO:0000313" key="6">
    <source>
        <dbReference type="EMBL" id="GHC51495.1"/>
    </source>
</evidence>
<dbReference type="InterPro" id="IPR036259">
    <property type="entry name" value="MFS_trans_sf"/>
</dbReference>
<feature type="domain" description="Major facilitator superfamily (MFS) profile" evidence="5">
    <location>
        <begin position="24"/>
        <end position="404"/>
    </location>
</feature>
<reference evidence="6" key="1">
    <citation type="journal article" date="2014" name="Int. J. Syst. Evol. Microbiol.">
        <title>Complete genome sequence of Corynebacterium casei LMG S-19264T (=DSM 44701T), isolated from a smear-ripened cheese.</title>
        <authorList>
            <consortium name="US DOE Joint Genome Institute (JGI-PGF)"/>
            <person name="Walter F."/>
            <person name="Albersmeier A."/>
            <person name="Kalinowski J."/>
            <person name="Ruckert C."/>
        </authorList>
    </citation>
    <scope>NUCLEOTIDE SEQUENCE</scope>
    <source>
        <strain evidence="6">KCTC 23310</strain>
    </source>
</reference>
<dbReference type="InterPro" id="IPR020846">
    <property type="entry name" value="MFS_dom"/>
</dbReference>
<keyword evidence="7" id="KW-1185">Reference proteome</keyword>
<feature type="transmembrane region" description="Helical" evidence="4">
    <location>
        <begin position="224"/>
        <end position="243"/>
    </location>
</feature>
<feature type="transmembrane region" description="Helical" evidence="4">
    <location>
        <begin position="378"/>
        <end position="398"/>
    </location>
</feature>
<dbReference type="CDD" id="cd17478">
    <property type="entry name" value="MFS_FsR"/>
    <property type="match status" value="1"/>
</dbReference>
<dbReference type="InterPro" id="IPR011701">
    <property type="entry name" value="MFS"/>
</dbReference>
<organism evidence="6 7">
    <name type="scientific">Neogemmobacter tilapiae</name>
    <dbReference type="NCBI Taxonomy" id="875041"/>
    <lineage>
        <taxon>Bacteria</taxon>
        <taxon>Pseudomonadati</taxon>
        <taxon>Pseudomonadota</taxon>
        <taxon>Alphaproteobacteria</taxon>
        <taxon>Rhodobacterales</taxon>
        <taxon>Paracoccaceae</taxon>
        <taxon>Neogemmobacter</taxon>
    </lineage>
</organism>
<proteinExistence type="predicted"/>
<dbReference type="Gene3D" id="1.20.1250.20">
    <property type="entry name" value="MFS general substrate transporter like domains"/>
    <property type="match status" value="2"/>
</dbReference>